<dbReference type="STRING" id="103621.GCA_001067145_01271"/>
<comment type="caution">
    <text evidence="4">The sequence shown here is derived from an EMBL/GenBank/DDBJ whole genome shotgun (WGS) entry which is preliminary data.</text>
</comment>
<comment type="similarity">
    <text evidence="1">Belongs to the iron-sulfur cluster assembly SufBD family.</text>
</comment>
<accession>C0W3Z4</accession>
<evidence type="ECO:0000313" key="5">
    <source>
        <dbReference type="Proteomes" id="UP000004778"/>
    </source>
</evidence>
<dbReference type="PANTHER" id="PTHR43575">
    <property type="entry name" value="PROTEIN ABCI7, CHLOROPLASTIC"/>
    <property type="match status" value="1"/>
</dbReference>
<dbReference type="InterPro" id="IPR000825">
    <property type="entry name" value="SUF_FeS_clus_asmbl_SufBD_core"/>
</dbReference>
<proteinExistence type="inferred from homology"/>
<dbReference type="PANTHER" id="PTHR43575:SF1">
    <property type="entry name" value="PROTEIN ABCI7, CHLOROPLASTIC"/>
    <property type="match status" value="1"/>
</dbReference>
<dbReference type="InterPro" id="IPR011542">
    <property type="entry name" value="SUF_FeS_clus_asmbl_SufD"/>
</dbReference>
<organism evidence="4 5">
    <name type="scientific">Actinomyces urogenitalis DSM 15434</name>
    <dbReference type="NCBI Taxonomy" id="525246"/>
    <lineage>
        <taxon>Bacteria</taxon>
        <taxon>Bacillati</taxon>
        <taxon>Actinomycetota</taxon>
        <taxon>Actinomycetes</taxon>
        <taxon>Actinomycetales</taxon>
        <taxon>Actinomycetaceae</taxon>
        <taxon>Actinomyces</taxon>
    </lineage>
</organism>
<dbReference type="GO" id="GO:0016226">
    <property type="term" value="P:iron-sulfur cluster assembly"/>
    <property type="evidence" value="ECO:0007669"/>
    <property type="project" value="InterPro"/>
</dbReference>
<evidence type="ECO:0000256" key="1">
    <source>
        <dbReference type="ARBA" id="ARBA00043967"/>
    </source>
</evidence>
<dbReference type="eggNOG" id="COG0719">
    <property type="taxonomic scope" value="Bacteria"/>
</dbReference>
<keyword evidence="5" id="KW-1185">Reference proteome</keyword>
<dbReference type="EMBL" id="ACFH01000033">
    <property type="protein sequence ID" value="EEH66552.1"/>
    <property type="molecule type" value="Genomic_DNA"/>
</dbReference>
<gene>
    <name evidence="4" type="primary">sufD</name>
    <name evidence="4" type="ORF">HMPREF0058_0588</name>
</gene>
<dbReference type="AlphaFoldDB" id="C0W3Z4"/>
<name>C0W3Z4_9ACTO</name>
<evidence type="ECO:0000256" key="2">
    <source>
        <dbReference type="SAM" id="MobiDB-lite"/>
    </source>
</evidence>
<dbReference type="SUPFAM" id="SSF101960">
    <property type="entry name" value="Stabilizer of iron transporter SufD"/>
    <property type="match status" value="1"/>
</dbReference>
<reference evidence="4 5" key="1">
    <citation type="submission" date="2009-01" db="EMBL/GenBank/DDBJ databases">
        <authorList>
            <person name="Qin X."/>
            <person name="Bachman B."/>
            <person name="Battles P."/>
            <person name="Bell A."/>
            <person name="Bess C."/>
            <person name="Bickham C."/>
            <person name="Chaboub L."/>
            <person name="Chen D."/>
            <person name="Coyle M."/>
            <person name="Deiros D.R."/>
            <person name="Dinh H."/>
            <person name="Forbes L."/>
            <person name="Fowler G."/>
            <person name="Francisco L."/>
            <person name="Fu Q."/>
            <person name="Gubbala S."/>
            <person name="Hale W."/>
            <person name="Han Y."/>
            <person name="Hemphill L."/>
            <person name="Highlander S.K."/>
            <person name="Hirani K."/>
            <person name="Hogues M."/>
            <person name="Jackson L."/>
            <person name="Jakkamsetti A."/>
            <person name="Javaid M."/>
            <person name="Jiang H."/>
            <person name="Korchina V."/>
            <person name="Kovar C."/>
            <person name="Lara F."/>
            <person name="Lee S."/>
            <person name="Mata R."/>
            <person name="Mathew T."/>
            <person name="Moen C."/>
            <person name="Morales K."/>
            <person name="Munidasa M."/>
            <person name="Nazareth L."/>
            <person name="Ngo R."/>
            <person name="Nguyen L."/>
            <person name="Okwuonu G."/>
            <person name="Ongeri F."/>
            <person name="Patil S."/>
            <person name="Petrosino J."/>
            <person name="Pham C."/>
            <person name="Pham P."/>
            <person name="Pu L.-L."/>
            <person name="Puazo M."/>
            <person name="Raj R."/>
            <person name="Reid J."/>
            <person name="Rouhana J."/>
            <person name="Saada N."/>
            <person name="Shang Y."/>
            <person name="Simmons D."/>
            <person name="Thornton R."/>
            <person name="Warren J."/>
            <person name="Weissenberger G."/>
            <person name="Zhang J."/>
            <person name="Zhang L."/>
            <person name="Zhou C."/>
            <person name="Zhu D."/>
            <person name="Muzny D."/>
            <person name="Worley K."/>
            <person name="Gibbs R."/>
        </authorList>
    </citation>
    <scope>NUCLEOTIDE SEQUENCE [LARGE SCALE GENOMIC DNA]</scope>
    <source>
        <strain evidence="4 5">DSM 15434</strain>
    </source>
</reference>
<feature type="domain" description="SUF system FeS cluster assembly SufBD core" evidence="3">
    <location>
        <begin position="184"/>
        <end position="405"/>
    </location>
</feature>
<dbReference type="HOGENOM" id="CLU_026231_6_0_11"/>
<dbReference type="InterPro" id="IPR037284">
    <property type="entry name" value="SUF_FeS_clus_asmbl_SufBD_sf"/>
</dbReference>
<dbReference type="Proteomes" id="UP000004778">
    <property type="component" value="Unassembled WGS sequence"/>
</dbReference>
<evidence type="ECO:0000313" key="4">
    <source>
        <dbReference type="EMBL" id="EEH66552.1"/>
    </source>
</evidence>
<feature type="compositionally biased region" description="Low complexity" evidence="2">
    <location>
        <begin position="1"/>
        <end position="18"/>
    </location>
</feature>
<dbReference type="Pfam" id="PF01458">
    <property type="entry name" value="SUFBD_core"/>
    <property type="match status" value="1"/>
</dbReference>
<sequence length="445" mass="47538">MRPTAQPAPRTPPSTRSAGYPAQEHLMPDLSTDHSQASLDGAHTHGRAAAPQGRYVASRADRPTSFDPADIPVPRGREEEWRFTPMKRFRPLFDLEAVRAGSATDSVTVAVDAPQGVDVESLERTDERLGTVGAPVDRTGVVAWAAFETATAVTLQAGAQLERAVRVSVTGHEVPGEEGFAHPAAGHLLITAQKGSRGTVVLDHTGTAAYTQGVEVVVAPEAELTLVTIQNWDDAAVHASNHRVRVEGRGTLKHVVVSLGGDVRISSDLGFAGEGGRTEAYGVYFTDAGQHQEHRPYVAHTEPHCYSRVTYKGALQGENAHAVWVGDCLIGAAARGTDTYELNRNLVLTEGAKADSIPNLEIENGNIEGAGHASATGRFDDHQLFYLRARGIPEAEARRLVVLGFFNEIVAEIGVPEVEETLMGAIEKELELTGVIAAREQAPTA</sequence>
<dbReference type="InterPro" id="IPR055346">
    <property type="entry name" value="Fe-S_cluster_assembly_SufBD"/>
</dbReference>
<feature type="region of interest" description="Disordered" evidence="2">
    <location>
        <begin position="1"/>
        <end position="73"/>
    </location>
</feature>
<dbReference type="NCBIfam" id="TIGR01981">
    <property type="entry name" value="sufD"/>
    <property type="match status" value="1"/>
</dbReference>
<evidence type="ECO:0000259" key="3">
    <source>
        <dbReference type="Pfam" id="PF01458"/>
    </source>
</evidence>
<protein>
    <submittedName>
        <fullName evidence="4">FeS assembly protein SufD</fullName>
    </submittedName>
</protein>